<dbReference type="SUPFAM" id="SSF51735">
    <property type="entry name" value="NAD(P)-binding Rossmann-fold domains"/>
    <property type="match status" value="1"/>
</dbReference>
<organism evidence="4">
    <name type="scientific">Roseihalotalea indica</name>
    <dbReference type="NCBI Taxonomy" id="2867963"/>
    <lineage>
        <taxon>Bacteria</taxon>
        <taxon>Pseudomonadati</taxon>
        <taxon>Bacteroidota</taxon>
        <taxon>Cytophagia</taxon>
        <taxon>Cytophagales</taxon>
        <taxon>Catalimonadaceae</taxon>
        <taxon>Roseihalotalea</taxon>
    </lineage>
</organism>
<dbReference type="InterPro" id="IPR008030">
    <property type="entry name" value="NmrA-like"/>
</dbReference>
<proteinExistence type="predicted"/>
<accession>A0AA49GHM5</accession>
<dbReference type="InterPro" id="IPR051609">
    <property type="entry name" value="NmrA/Isoflavone_reductase-like"/>
</dbReference>
<evidence type="ECO:0000256" key="1">
    <source>
        <dbReference type="ARBA" id="ARBA00022857"/>
    </source>
</evidence>
<protein>
    <submittedName>
        <fullName evidence="4">NmrA family NAD(P)-binding protein</fullName>
    </submittedName>
</protein>
<dbReference type="GO" id="GO:0016491">
    <property type="term" value="F:oxidoreductase activity"/>
    <property type="evidence" value="ECO:0007669"/>
    <property type="project" value="UniProtKB-KW"/>
</dbReference>
<dbReference type="EMBL" id="CP120682">
    <property type="protein sequence ID" value="WKN34970.1"/>
    <property type="molecule type" value="Genomic_DNA"/>
</dbReference>
<dbReference type="AlphaFoldDB" id="A0AA49GHM5"/>
<dbReference type="InterPro" id="IPR036291">
    <property type="entry name" value="NAD(P)-bd_dom_sf"/>
</dbReference>
<evidence type="ECO:0000313" key="4">
    <source>
        <dbReference type="EMBL" id="WKN34970.1"/>
    </source>
</evidence>
<dbReference type="Gene3D" id="3.40.50.720">
    <property type="entry name" value="NAD(P)-binding Rossmann-like Domain"/>
    <property type="match status" value="1"/>
</dbReference>
<dbReference type="Pfam" id="PF05368">
    <property type="entry name" value="NmrA"/>
    <property type="match status" value="1"/>
</dbReference>
<gene>
    <name evidence="4" type="ORF">K4G66_21575</name>
</gene>
<dbReference type="PANTHER" id="PTHR47706">
    <property type="entry name" value="NMRA-LIKE FAMILY PROTEIN"/>
    <property type="match status" value="1"/>
</dbReference>
<reference evidence="4" key="1">
    <citation type="journal article" date="2023" name="Comput. Struct. Biotechnol. J.">
        <title>Discovery of a novel marine Bacteroidetes with a rich repertoire of carbohydrate-active enzymes.</title>
        <authorList>
            <person name="Chen B."/>
            <person name="Liu G."/>
            <person name="Chen Q."/>
            <person name="Wang H."/>
            <person name="Liu L."/>
            <person name="Tang K."/>
        </authorList>
    </citation>
    <scope>NUCLEOTIDE SEQUENCE</scope>
    <source>
        <strain evidence="4">TK19036</strain>
    </source>
</reference>
<sequence>MTTNSEKAIIILAGGTGDLGGRIGQELLERGAQVKALVRAKSANAKIEALRKQGAEVVEVDFNNSDELTQACAGGTCLVSALSGLKEVIVDVQTSLLNAAVEAGVPRFIPSDYSIDFTKLPPGSNRNLDLRREFRYRLDQAPIAATSIFNGMFMDLLTGQAPMILFGIKRVVYWGDANQPMDFTTIANTAAYTAAAALDPSTPRDLHIAGDVLTARGLKEATSEATGKQFHLLRAGGLGRLDTIIKITRTLSPQKDEVFPPWQGMQYMRNMFSGRPKLVGLDNGRYSGIQWTTVQELLKTH</sequence>
<evidence type="ECO:0000259" key="3">
    <source>
        <dbReference type="Pfam" id="PF05368"/>
    </source>
</evidence>
<keyword evidence="2" id="KW-0560">Oxidoreductase</keyword>
<reference evidence="4" key="2">
    <citation type="journal article" date="2024" name="Antonie Van Leeuwenhoek">
        <title>Roseihalotalea indica gen. nov., sp. nov., a halophilic Bacteroidetes from mesopelagic Southwest Indian Ocean with higher carbohydrate metabolic potential.</title>
        <authorList>
            <person name="Chen B."/>
            <person name="Zhang M."/>
            <person name="Lin D."/>
            <person name="Ye J."/>
            <person name="Tang K."/>
        </authorList>
    </citation>
    <scope>NUCLEOTIDE SEQUENCE</scope>
    <source>
        <strain evidence="4">TK19036</strain>
    </source>
</reference>
<keyword evidence="1" id="KW-0521">NADP</keyword>
<evidence type="ECO:0000256" key="2">
    <source>
        <dbReference type="ARBA" id="ARBA00023002"/>
    </source>
</evidence>
<dbReference type="PANTHER" id="PTHR47706:SF1">
    <property type="entry name" value="CIPA-LIKE, PUTATIVE (AFU_ORTHOLOGUE AFUA_1G12460)-RELATED"/>
    <property type="match status" value="1"/>
</dbReference>
<name>A0AA49GHM5_9BACT</name>
<feature type="domain" description="NmrA-like" evidence="3">
    <location>
        <begin position="7"/>
        <end position="231"/>
    </location>
</feature>